<gene>
    <name evidence="1" type="ORF">CRG98_044548</name>
</gene>
<dbReference type="AlphaFoldDB" id="A0A2I0HTM0"/>
<dbReference type="Proteomes" id="UP000233551">
    <property type="component" value="Unassembled WGS sequence"/>
</dbReference>
<evidence type="ECO:0000313" key="2">
    <source>
        <dbReference type="Proteomes" id="UP000233551"/>
    </source>
</evidence>
<evidence type="ECO:0000313" key="1">
    <source>
        <dbReference type="EMBL" id="PKI35059.1"/>
    </source>
</evidence>
<proteinExistence type="predicted"/>
<comment type="caution">
    <text evidence="1">The sequence shown here is derived from an EMBL/GenBank/DDBJ whole genome shotgun (WGS) entry which is preliminary data.</text>
</comment>
<accession>A0A2I0HTM0</accession>
<keyword evidence="2" id="KW-1185">Reference proteome</keyword>
<reference evidence="1 2" key="1">
    <citation type="submission" date="2017-11" db="EMBL/GenBank/DDBJ databases">
        <title>De-novo sequencing of pomegranate (Punica granatum L.) genome.</title>
        <authorList>
            <person name="Akparov Z."/>
            <person name="Amiraslanov A."/>
            <person name="Hajiyeva S."/>
            <person name="Abbasov M."/>
            <person name="Kaur K."/>
            <person name="Hamwieh A."/>
            <person name="Solovyev V."/>
            <person name="Salamov A."/>
            <person name="Braich B."/>
            <person name="Kosarev P."/>
            <person name="Mahmoud A."/>
            <person name="Hajiyev E."/>
            <person name="Babayeva S."/>
            <person name="Izzatullayeva V."/>
            <person name="Mammadov A."/>
            <person name="Mammadov A."/>
            <person name="Sharifova S."/>
            <person name="Ojaghi J."/>
            <person name="Eynullazada K."/>
            <person name="Bayramov B."/>
            <person name="Abdulazimova A."/>
            <person name="Shahmuradov I."/>
        </authorList>
    </citation>
    <scope>NUCLEOTIDE SEQUENCE [LARGE SCALE GENOMIC DNA]</scope>
    <source>
        <strain evidence="2">cv. AG2017</strain>
        <tissue evidence="1">Leaf</tissue>
    </source>
</reference>
<dbReference type="EMBL" id="PGOL01005486">
    <property type="protein sequence ID" value="PKI35059.1"/>
    <property type="molecule type" value="Genomic_DNA"/>
</dbReference>
<protein>
    <submittedName>
        <fullName evidence="1">Uncharacterized protein</fullName>
    </submittedName>
</protein>
<organism evidence="1 2">
    <name type="scientific">Punica granatum</name>
    <name type="common">Pomegranate</name>
    <dbReference type="NCBI Taxonomy" id="22663"/>
    <lineage>
        <taxon>Eukaryota</taxon>
        <taxon>Viridiplantae</taxon>
        <taxon>Streptophyta</taxon>
        <taxon>Embryophyta</taxon>
        <taxon>Tracheophyta</taxon>
        <taxon>Spermatophyta</taxon>
        <taxon>Magnoliopsida</taxon>
        <taxon>eudicotyledons</taxon>
        <taxon>Gunneridae</taxon>
        <taxon>Pentapetalae</taxon>
        <taxon>rosids</taxon>
        <taxon>malvids</taxon>
        <taxon>Myrtales</taxon>
        <taxon>Lythraceae</taxon>
        <taxon>Punica</taxon>
    </lineage>
</organism>
<name>A0A2I0HTM0_PUNGR</name>
<sequence length="203" mass="22602">MYVDLHGHSSWTFPKQRSLAPTPDHASAVGRGPGQGPSVVVLITKLLILLGDLPAEAIPEIGKLDLDGARGRCSITVVCHAVITRSISLRRSMDVWSSRQKIGGGPRMAHEWYSVKIRTFKGHGSEWHPRGVPFKALWCNFAKNFDLLGDLAFLHTQQRDLLNLRSVFLVMRSRDRMVSANKATSYSRPPTTWRTMLAKAASM</sequence>